<keyword evidence="1" id="KW-0808">Transferase</keyword>
<evidence type="ECO:0000256" key="1">
    <source>
        <dbReference type="RuleBase" id="RU363098"/>
    </source>
</evidence>
<evidence type="ECO:0000259" key="2">
    <source>
        <dbReference type="Pfam" id="PF05183"/>
    </source>
</evidence>
<feature type="domain" description="RDRP core" evidence="2">
    <location>
        <begin position="436"/>
        <end position="833"/>
    </location>
</feature>
<dbReference type="InterPro" id="IPR007855">
    <property type="entry name" value="RDRP"/>
</dbReference>
<dbReference type="GO" id="GO:0031380">
    <property type="term" value="C:nuclear RNA-directed RNA polymerase complex"/>
    <property type="evidence" value="ECO:0007669"/>
    <property type="project" value="TreeGrafter"/>
</dbReference>
<evidence type="ECO:0000313" key="4">
    <source>
        <dbReference type="EMBL" id="VDP14432.1"/>
    </source>
</evidence>
<sequence>KIETSEKNLRIGRDIIEHRVEIHDYGSPWIELRVDVISSCWKRTFPKMASMFQILTSEFSGKHAPILQAKERGFFMEDCLSAELQVDIHSIHHGNLLDPGTFCSHFTREIPERINRTQLKEYIEVLSKLSSHDVDTPMYVDFEHDRNVFTVRFAVLDGYRNREISNMNNEKVVEGSMFTLKVRYTSLRRILVDTKVRHHETYVTRIYFHLNYPPEIRRFRQKVNSRGMKVEVLGDRFRYYPETDHEKKDAINSAIMAINDSPVFCLQFTETMDDNLLYRLLSRLRARVGLPIEFANVQFSYFSVDNYVPLPVRIIGCDYRQFGKTERNLENNQLYQPVEPKVDKAWSKKFQSLSFGLEYLIAALLSRGAVVKDQLLMTLEVLERLINMIDEMKNIPPLTSAFDGIYNSIFGKKEVLAEIHEKSADEGFQRVRKAIITPTRMLLVVPELLMGNRVLREFDESGDGALRIQFRDDDGTHLRRNNAGLYIIETTVHNSLMHGIYISNCHFVYLASSNSQMRDNGCYFFNDGNDGKVKQIRAKLGKFDRTNIPKLMSRMGQCFTQSKESDVILRRKKYNKTYDIIGGKDSCGEPFVFSDGVGKLSEDFAEQIAKDLGLIRCVPSCFQFRHRGLKGVLSVDPALRQRRLWAEQNGLEDRHGKTDKVNDLDVLFRPSQDKFHAPRKEIIEIVKYSSPTPVCLNRPLINILDQVSDMQGFDVHSRIVHRVHSLLDRQLLHLSDALMSENRCRERLAEFPRRINVQYLSVARGFTLTQEPFFHSLLIASVRFTLQKQLSKEQIQIPANLGRSMFGVLDETGLLQYGQIFVQFTNNISLKTPSKAAAKTILKVLFLLEKNDFLFVIHQVVF</sequence>
<dbReference type="PANTHER" id="PTHR23079:SF57">
    <property type="entry name" value="RNA-DIRECTED RNA POLYMERASE"/>
    <property type="match status" value="1"/>
</dbReference>
<dbReference type="WBParaSite" id="OFLC_0001369701-mRNA-1">
    <property type="protein sequence ID" value="OFLC_0001369701-mRNA-1"/>
    <property type="gene ID" value="OFLC_0001369701"/>
</dbReference>
<dbReference type="STRING" id="387005.A0A183I1T4"/>
<dbReference type="InterPro" id="IPR057493">
    <property type="entry name" value="PH_RdRP-assoc"/>
</dbReference>
<protein>
    <recommendedName>
        <fullName evidence="1">RNA-dependent RNA polymerase</fullName>
        <ecNumber evidence="1">2.7.7.48</ecNumber>
    </recommendedName>
</protein>
<name>A0A183I1T4_9BILA</name>
<dbReference type="AlphaFoldDB" id="A0A183I1T4"/>
<keyword evidence="1" id="KW-0694">RNA-binding</keyword>
<proteinExistence type="inferred from homology"/>
<dbReference type="InterPro" id="IPR057596">
    <property type="entry name" value="RDRP_core"/>
</dbReference>
<keyword evidence="1" id="KW-0548">Nucleotidyltransferase</keyword>
<accession>A0A183I1T4</accession>
<dbReference type="GO" id="GO:0003723">
    <property type="term" value="F:RNA binding"/>
    <property type="evidence" value="ECO:0007669"/>
    <property type="project" value="UniProtKB-KW"/>
</dbReference>
<dbReference type="Pfam" id="PF25359">
    <property type="entry name" value="PH_met_RdRP"/>
    <property type="match status" value="1"/>
</dbReference>
<dbReference type="EMBL" id="UZAJ01040343">
    <property type="protein sequence ID" value="VDP14432.1"/>
    <property type="molecule type" value="Genomic_DNA"/>
</dbReference>
<gene>
    <name evidence="4" type="ORF">OFLC_LOCUS13696</name>
</gene>
<reference evidence="4 5" key="2">
    <citation type="submission" date="2018-11" db="EMBL/GenBank/DDBJ databases">
        <authorList>
            <consortium name="Pathogen Informatics"/>
        </authorList>
    </citation>
    <scope>NUCLEOTIDE SEQUENCE [LARGE SCALE GENOMIC DNA]</scope>
</reference>
<dbReference type="Proteomes" id="UP000267606">
    <property type="component" value="Unassembled WGS sequence"/>
</dbReference>
<evidence type="ECO:0000313" key="6">
    <source>
        <dbReference type="WBParaSite" id="OFLC_0001369701-mRNA-1"/>
    </source>
</evidence>
<reference evidence="6" key="1">
    <citation type="submission" date="2016-06" db="UniProtKB">
        <authorList>
            <consortium name="WormBaseParasite"/>
        </authorList>
    </citation>
    <scope>IDENTIFICATION</scope>
</reference>
<comment type="similarity">
    <text evidence="1">Belongs to the RdRP family.</text>
</comment>
<keyword evidence="5" id="KW-1185">Reference proteome</keyword>
<dbReference type="GO" id="GO:0030422">
    <property type="term" value="P:siRNA processing"/>
    <property type="evidence" value="ECO:0007669"/>
    <property type="project" value="TreeGrafter"/>
</dbReference>
<dbReference type="EC" id="2.7.7.48" evidence="1"/>
<dbReference type="PANTHER" id="PTHR23079">
    <property type="entry name" value="RNA-DEPENDENT RNA POLYMERASE"/>
    <property type="match status" value="1"/>
</dbReference>
<dbReference type="Pfam" id="PF05183">
    <property type="entry name" value="RdRP"/>
    <property type="match status" value="1"/>
</dbReference>
<comment type="catalytic activity">
    <reaction evidence="1">
        <text>RNA(n) + a ribonucleoside 5'-triphosphate = RNA(n+1) + diphosphate</text>
        <dbReference type="Rhea" id="RHEA:21248"/>
        <dbReference type="Rhea" id="RHEA-COMP:14527"/>
        <dbReference type="Rhea" id="RHEA-COMP:17342"/>
        <dbReference type="ChEBI" id="CHEBI:33019"/>
        <dbReference type="ChEBI" id="CHEBI:61557"/>
        <dbReference type="ChEBI" id="CHEBI:140395"/>
        <dbReference type="EC" id="2.7.7.48"/>
    </reaction>
</comment>
<evidence type="ECO:0000259" key="3">
    <source>
        <dbReference type="Pfam" id="PF25359"/>
    </source>
</evidence>
<feature type="domain" description="PH-like" evidence="3">
    <location>
        <begin position="79"/>
        <end position="298"/>
    </location>
</feature>
<keyword evidence="1" id="KW-0696">RNA-directed RNA polymerase</keyword>
<dbReference type="GO" id="GO:0003968">
    <property type="term" value="F:RNA-directed RNA polymerase activity"/>
    <property type="evidence" value="ECO:0007669"/>
    <property type="project" value="UniProtKB-KW"/>
</dbReference>
<evidence type="ECO:0000313" key="5">
    <source>
        <dbReference type="Proteomes" id="UP000267606"/>
    </source>
</evidence>
<organism evidence="6">
    <name type="scientific">Onchocerca flexuosa</name>
    <dbReference type="NCBI Taxonomy" id="387005"/>
    <lineage>
        <taxon>Eukaryota</taxon>
        <taxon>Metazoa</taxon>
        <taxon>Ecdysozoa</taxon>
        <taxon>Nematoda</taxon>
        <taxon>Chromadorea</taxon>
        <taxon>Rhabditida</taxon>
        <taxon>Spirurina</taxon>
        <taxon>Spiruromorpha</taxon>
        <taxon>Filarioidea</taxon>
        <taxon>Onchocercidae</taxon>
        <taxon>Onchocerca</taxon>
    </lineage>
</organism>